<keyword evidence="3" id="KW-1185">Reference proteome</keyword>
<evidence type="ECO:0000313" key="2">
    <source>
        <dbReference type="EMBL" id="GLD56558.1"/>
    </source>
</evidence>
<evidence type="ECO:0000313" key="3">
    <source>
        <dbReference type="Proteomes" id="UP001279410"/>
    </source>
</evidence>
<organism evidence="2 3">
    <name type="scientific">Lates japonicus</name>
    <name type="common">Japanese lates</name>
    <dbReference type="NCBI Taxonomy" id="270547"/>
    <lineage>
        <taxon>Eukaryota</taxon>
        <taxon>Metazoa</taxon>
        <taxon>Chordata</taxon>
        <taxon>Craniata</taxon>
        <taxon>Vertebrata</taxon>
        <taxon>Euteleostomi</taxon>
        <taxon>Actinopterygii</taxon>
        <taxon>Neopterygii</taxon>
        <taxon>Teleostei</taxon>
        <taxon>Neoteleostei</taxon>
        <taxon>Acanthomorphata</taxon>
        <taxon>Carangaria</taxon>
        <taxon>Carangaria incertae sedis</taxon>
        <taxon>Centropomidae</taxon>
        <taxon>Lates</taxon>
    </lineage>
</organism>
<gene>
    <name evidence="2" type="ORF">AKAME5_000888200</name>
</gene>
<protein>
    <submittedName>
        <fullName evidence="2">Trace amine-associated receptor 13c-like protein</fullName>
    </submittedName>
</protein>
<dbReference type="Proteomes" id="UP001279410">
    <property type="component" value="Unassembled WGS sequence"/>
</dbReference>
<dbReference type="AlphaFoldDB" id="A0AAD3MM44"/>
<name>A0AAD3MM44_LATJO</name>
<keyword evidence="2" id="KW-0675">Receptor</keyword>
<keyword evidence="1" id="KW-0812">Transmembrane</keyword>
<comment type="caution">
    <text evidence="2">The sequence shown here is derived from an EMBL/GenBank/DDBJ whole genome shotgun (WGS) entry which is preliminary data.</text>
</comment>
<keyword evidence="1" id="KW-1133">Transmembrane helix</keyword>
<sequence>MREVEQLYDSALCISLKMEVEDGAELCFPLLLNTSCRKPTSLWSAAVLLHIVLSFISVLTVALNLLVIISISHFRQTN</sequence>
<evidence type="ECO:0000256" key="1">
    <source>
        <dbReference type="SAM" id="Phobius"/>
    </source>
</evidence>
<keyword evidence="1" id="KW-0472">Membrane</keyword>
<accession>A0AAD3MM44</accession>
<reference evidence="2" key="1">
    <citation type="submission" date="2022-08" db="EMBL/GenBank/DDBJ databases">
        <title>Genome sequencing of akame (Lates japonicus).</title>
        <authorList>
            <person name="Hashiguchi Y."/>
            <person name="Takahashi H."/>
        </authorList>
    </citation>
    <scope>NUCLEOTIDE SEQUENCE</scope>
    <source>
        <strain evidence="2">Kochi</strain>
    </source>
</reference>
<dbReference type="EMBL" id="BRZM01000026">
    <property type="protein sequence ID" value="GLD56558.1"/>
    <property type="molecule type" value="Genomic_DNA"/>
</dbReference>
<proteinExistence type="predicted"/>
<feature type="transmembrane region" description="Helical" evidence="1">
    <location>
        <begin position="42"/>
        <end position="69"/>
    </location>
</feature>